<reference evidence="1 2" key="1">
    <citation type="submission" date="2020-11" db="EMBL/GenBank/DDBJ databases">
        <title>Draft Genome Sequence and Secondary Metabolite Biosynthetic Potential of the Lysobacter niastensis Type strain DSM 18481.</title>
        <authorList>
            <person name="Turrini P."/>
            <person name="Artuso I."/>
            <person name="Tescari M."/>
            <person name="Lugli G.A."/>
            <person name="Frangipani E."/>
            <person name="Ventura M."/>
            <person name="Visca P."/>
        </authorList>
    </citation>
    <scope>NUCLEOTIDE SEQUENCE [LARGE SCALE GENOMIC DNA]</scope>
    <source>
        <strain evidence="1 2">DSM 18481</strain>
    </source>
</reference>
<dbReference type="RefSeq" id="WP_194932531.1">
    <property type="nucleotide sequence ID" value="NZ_JADLZT010000012.1"/>
</dbReference>
<accession>A0ABS0BAC5</accession>
<proteinExistence type="predicted"/>
<gene>
    <name evidence="1" type="ORF">IU514_18055</name>
</gene>
<dbReference type="Gene3D" id="1.10.10.10">
    <property type="entry name" value="Winged helix-like DNA-binding domain superfamily/Winged helix DNA-binding domain"/>
    <property type="match status" value="1"/>
</dbReference>
<name>A0ABS0BAC5_9GAMM</name>
<keyword evidence="2" id="KW-1185">Reference proteome</keyword>
<dbReference type="InterPro" id="IPR036388">
    <property type="entry name" value="WH-like_DNA-bd_sf"/>
</dbReference>
<dbReference type="Proteomes" id="UP001429984">
    <property type="component" value="Unassembled WGS sequence"/>
</dbReference>
<dbReference type="EMBL" id="JADLZT010000012">
    <property type="protein sequence ID" value="MBF6025936.1"/>
    <property type="molecule type" value="Genomic_DNA"/>
</dbReference>
<evidence type="ECO:0000313" key="2">
    <source>
        <dbReference type="Proteomes" id="UP001429984"/>
    </source>
</evidence>
<protein>
    <submittedName>
        <fullName evidence="1">Helix-turn-helix transcriptional regulator</fullName>
    </submittedName>
</protein>
<comment type="caution">
    <text evidence="1">The sequence shown here is derived from an EMBL/GenBank/DDBJ whole genome shotgun (WGS) entry which is preliminary data.</text>
</comment>
<evidence type="ECO:0000313" key="1">
    <source>
        <dbReference type="EMBL" id="MBF6025936.1"/>
    </source>
</evidence>
<sequence length="227" mass="24749">MADDGAKGPLAGRRAVERRIRREDRPEQLHWIAQARCLAATLDLLPQPIVLLVPASPLQVWHANAAARRQLAGEGIVRMRDGRLSFADRAHDDQLHAAVRQARTAGPGLAQVVELRQGERLAATLQLQSLDFGPGPGLPVSEVLMVELHEKASIERGLQRLCDEYLMTRKEAECAIGLYAMGSLDQFARCAGKSIHTVRSQIKAAMHKTATHNQASLVALVAARLGD</sequence>
<organism evidence="1 2">
    <name type="scientific">Lysobacter niastensis</name>
    <dbReference type="NCBI Taxonomy" id="380629"/>
    <lineage>
        <taxon>Bacteria</taxon>
        <taxon>Pseudomonadati</taxon>
        <taxon>Pseudomonadota</taxon>
        <taxon>Gammaproteobacteria</taxon>
        <taxon>Lysobacterales</taxon>
        <taxon>Lysobacteraceae</taxon>
        <taxon>Lysobacter</taxon>
    </lineage>
</organism>
<dbReference type="InterPro" id="IPR016032">
    <property type="entry name" value="Sig_transdc_resp-reg_C-effctor"/>
</dbReference>
<dbReference type="SUPFAM" id="SSF46894">
    <property type="entry name" value="C-terminal effector domain of the bipartite response regulators"/>
    <property type="match status" value="1"/>
</dbReference>